<evidence type="ECO:0000313" key="3">
    <source>
        <dbReference type="EMBL" id="SFI88685.1"/>
    </source>
</evidence>
<name>A0A1I3LVZ9_9PLAN</name>
<reference evidence="4" key="1">
    <citation type="submission" date="2016-10" db="EMBL/GenBank/DDBJ databases">
        <authorList>
            <person name="Varghese N."/>
            <person name="Submissions S."/>
        </authorList>
    </citation>
    <scope>NUCLEOTIDE SEQUENCE [LARGE SCALE GENOMIC DNA]</scope>
    <source>
        <strain evidence="4">DSM 26348</strain>
    </source>
</reference>
<evidence type="ECO:0000313" key="4">
    <source>
        <dbReference type="Proteomes" id="UP000199518"/>
    </source>
</evidence>
<protein>
    <submittedName>
        <fullName evidence="3">BNR repeat-like domain-containing protein</fullName>
    </submittedName>
</protein>
<dbReference type="Gene3D" id="2.120.10.10">
    <property type="match status" value="1"/>
</dbReference>
<dbReference type="RefSeq" id="WP_175517619.1">
    <property type="nucleotide sequence ID" value="NZ_FOQD01000013.1"/>
</dbReference>
<dbReference type="STRING" id="1576369.SAMN05421753_11376"/>
<dbReference type="InterPro" id="IPR011040">
    <property type="entry name" value="Sialidase"/>
</dbReference>
<dbReference type="InterPro" id="IPR036278">
    <property type="entry name" value="Sialidase_sf"/>
</dbReference>
<proteinExistence type="predicted"/>
<evidence type="ECO:0000259" key="2">
    <source>
        <dbReference type="Pfam" id="PF13088"/>
    </source>
</evidence>
<dbReference type="Proteomes" id="UP000199518">
    <property type="component" value="Unassembled WGS sequence"/>
</dbReference>
<accession>A0A1I3LVZ9</accession>
<dbReference type="Pfam" id="PF13088">
    <property type="entry name" value="BNR_2"/>
    <property type="match status" value="1"/>
</dbReference>
<dbReference type="SUPFAM" id="SSF50939">
    <property type="entry name" value="Sialidases"/>
    <property type="match status" value="1"/>
</dbReference>
<dbReference type="AlphaFoldDB" id="A0A1I3LVZ9"/>
<dbReference type="PANTHER" id="PTHR43752">
    <property type="entry name" value="BNR/ASP-BOX REPEAT FAMILY PROTEIN"/>
    <property type="match status" value="1"/>
</dbReference>
<dbReference type="PANTHER" id="PTHR43752:SF2">
    <property type="entry name" value="BNR_ASP-BOX REPEAT FAMILY PROTEIN"/>
    <property type="match status" value="1"/>
</dbReference>
<keyword evidence="4" id="KW-1185">Reference proteome</keyword>
<gene>
    <name evidence="3" type="ORF">SAMN05421753_11376</name>
</gene>
<dbReference type="CDD" id="cd15482">
    <property type="entry name" value="Sialidase_non-viral"/>
    <property type="match status" value="1"/>
</dbReference>
<evidence type="ECO:0000256" key="1">
    <source>
        <dbReference type="SAM" id="SignalP"/>
    </source>
</evidence>
<feature type="chain" id="PRO_5011658744" evidence="1">
    <location>
        <begin position="20"/>
        <end position="364"/>
    </location>
</feature>
<dbReference type="EMBL" id="FOQD01000013">
    <property type="protein sequence ID" value="SFI88685.1"/>
    <property type="molecule type" value="Genomic_DNA"/>
</dbReference>
<organism evidence="3 4">
    <name type="scientific">Planctomicrobium piriforme</name>
    <dbReference type="NCBI Taxonomy" id="1576369"/>
    <lineage>
        <taxon>Bacteria</taxon>
        <taxon>Pseudomonadati</taxon>
        <taxon>Planctomycetota</taxon>
        <taxon>Planctomycetia</taxon>
        <taxon>Planctomycetales</taxon>
        <taxon>Planctomycetaceae</taxon>
        <taxon>Planctomicrobium</taxon>
    </lineage>
</organism>
<feature type="domain" description="Sialidase" evidence="2">
    <location>
        <begin position="41"/>
        <end position="318"/>
    </location>
</feature>
<feature type="signal peptide" evidence="1">
    <location>
        <begin position="1"/>
        <end position="19"/>
    </location>
</feature>
<keyword evidence="1" id="KW-0732">Signal</keyword>
<sequence>MKHLLWTLLLFTFSATLSAAEPIDVPRTWQGIPGLERTANGRLFVSWFTGGEKEPAPENTVLLCYSDDNGQTFTQPKPMAGPIGSGRTFDPTLWIDPYGKLWYIFNRGDKDTAQHGVYARTCANPDAIPPVFSEEFRIGYDEVPYAFRMNKPTVLSTGEWVMPVTLAQEPIHDWFAGPKQLQGVGISPDQGKTWQLFGALKAPHWALENMIVERRDGTLWMLIRTGGGVLWESTSNDRGRTWTEATPSTIPNPGSRFFIRRLASGNLLLVNHYKFKGRSHLTARLSTDDGHTWNGGLLLDERSNISYPDGVQAKDGLIWLIYDRERHKAAEILLTTFHEEDVAAGKDVSGQVRLKQVVNRLGRE</sequence>